<evidence type="ECO:0000259" key="1">
    <source>
        <dbReference type="Pfam" id="PF18931"/>
    </source>
</evidence>
<proteinExistence type="predicted"/>
<organism evidence="2 3">
    <name type="scientific">Candidatus Merdivicinus excrementipullorum</name>
    <dbReference type="NCBI Taxonomy" id="2840867"/>
    <lineage>
        <taxon>Bacteria</taxon>
        <taxon>Bacillati</taxon>
        <taxon>Bacillota</taxon>
        <taxon>Clostridia</taxon>
        <taxon>Eubacteriales</taxon>
        <taxon>Oscillospiraceae</taxon>
        <taxon>Oscillospiraceae incertae sedis</taxon>
        <taxon>Candidatus Merdivicinus</taxon>
    </lineage>
</organism>
<dbReference type="Pfam" id="PF18931">
    <property type="entry name" value="DUF5680"/>
    <property type="match status" value="1"/>
</dbReference>
<reference evidence="2" key="1">
    <citation type="submission" date="2020-10" db="EMBL/GenBank/DDBJ databases">
        <authorList>
            <person name="Gilroy R."/>
        </authorList>
    </citation>
    <scope>NUCLEOTIDE SEQUENCE</scope>
    <source>
        <strain evidence="2">CHK199-13235</strain>
    </source>
</reference>
<feature type="domain" description="DUF5680" evidence="1">
    <location>
        <begin position="2"/>
        <end position="101"/>
    </location>
</feature>
<dbReference type="AlphaFoldDB" id="A0A9D1FN06"/>
<dbReference type="InterPro" id="IPR043735">
    <property type="entry name" value="DUF5680"/>
</dbReference>
<evidence type="ECO:0000313" key="2">
    <source>
        <dbReference type="EMBL" id="HIS76811.1"/>
    </source>
</evidence>
<accession>A0A9D1FN06</accession>
<sequence length="103" mass="12119">MDTCFGTEQFTRQEVLWEKKTPIWAANYVGRILGKDFPADFFREALLAGCCRFPYRGAEQYEKGGWIYKCAAKGDPDWFYGYEEILYRDLLMYECAFHGGQLR</sequence>
<comment type="caution">
    <text evidence="2">The sequence shown here is derived from an EMBL/GenBank/DDBJ whole genome shotgun (WGS) entry which is preliminary data.</text>
</comment>
<dbReference type="Proteomes" id="UP000824002">
    <property type="component" value="Unassembled WGS sequence"/>
</dbReference>
<protein>
    <recommendedName>
        <fullName evidence="1">DUF5680 domain-containing protein</fullName>
    </recommendedName>
</protein>
<reference evidence="2" key="2">
    <citation type="journal article" date="2021" name="PeerJ">
        <title>Extensive microbial diversity within the chicken gut microbiome revealed by metagenomics and culture.</title>
        <authorList>
            <person name="Gilroy R."/>
            <person name="Ravi A."/>
            <person name="Getino M."/>
            <person name="Pursley I."/>
            <person name="Horton D.L."/>
            <person name="Alikhan N.F."/>
            <person name="Baker D."/>
            <person name="Gharbi K."/>
            <person name="Hall N."/>
            <person name="Watson M."/>
            <person name="Adriaenssens E.M."/>
            <person name="Foster-Nyarko E."/>
            <person name="Jarju S."/>
            <person name="Secka A."/>
            <person name="Antonio M."/>
            <person name="Oren A."/>
            <person name="Chaudhuri R.R."/>
            <person name="La Ragione R."/>
            <person name="Hildebrand F."/>
            <person name="Pallen M.J."/>
        </authorList>
    </citation>
    <scope>NUCLEOTIDE SEQUENCE</scope>
    <source>
        <strain evidence="2">CHK199-13235</strain>
    </source>
</reference>
<name>A0A9D1FN06_9FIRM</name>
<dbReference type="EMBL" id="DVJP01000054">
    <property type="protein sequence ID" value="HIS76811.1"/>
    <property type="molecule type" value="Genomic_DNA"/>
</dbReference>
<evidence type="ECO:0000313" key="3">
    <source>
        <dbReference type="Proteomes" id="UP000824002"/>
    </source>
</evidence>
<gene>
    <name evidence="2" type="ORF">IAB51_08385</name>
</gene>